<dbReference type="CDD" id="cd17336">
    <property type="entry name" value="MFS_SLCO_OATP"/>
    <property type="match status" value="1"/>
</dbReference>
<feature type="transmembrane region" description="Helical" evidence="2">
    <location>
        <begin position="435"/>
        <end position="455"/>
    </location>
</feature>
<keyword evidence="1" id="KW-1015">Disulfide bond</keyword>
<dbReference type="OrthoDB" id="5062115at2759"/>
<dbReference type="PANTHER" id="PTHR11388:SF157">
    <property type="entry name" value="SOLUTE CARRIER ORGANIC ANION TRANSPORTER FAMILY MEMBER 2A1-LIKE"/>
    <property type="match status" value="1"/>
</dbReference>
<evidence type="ECO:0000256" key="2">
    <source>
        <dbReference type="SAM" id="Phobius"/>
    </source>
</evidence>
<dbReference type="GO" id="GO:0043252">
    <property type="term" value="P:sodium-independent organic anion transport"/>
    <property type="evidence" value="ECO:0007669"/>
    <property type="project" value="TreeGrafter"/>
</dbReference>
<dbReference type="Pfam" id="PF03137">
    <property type="entry name" value="OATP"/>
    <property type="match status" value="2"/>
</dbReference>
<keyword evidence="2" id="KW-1133">Transmembrane helix</keyword>
<dbReference type="InterPro" id="IPR036259">
    <property type="entry name" value="MFS_trans_sf"/>
</dbReference>
<feature type="transmembrane region" description="Helical" evidence="2">
    <location>
        <begin position="246"/>
        <end position="271"/>
    </location>
</feature>
<evidence type="ECO:0008006" key="5">
    <source>
        <dbReference type="Google" id="ProtNLM"/>
    </source>
</evidence>
<keyword evidence="2" id="KW-0472">Membrane</keyword>
<feature type="transmembrane region" description="Helical" evidence="2">
    <location>
        <begin position="126"/>
        <end position="146"/>
    </location>
</feature>
<feature type="transmembrane region" description="Helical" evidence="2">
    <location>
        <begin position="359"/>
        <end position="383"/>
    </location>
</feature>
<evidence type="ECO:0000256" key="1">
    <source>
        <dbReference type="ARBA" id="ARBA00023157"/>
    </source>
</evidence>
<comment type="caution">
    <text evidence="3">The sequence shown here is derived from an EMBL/GenBank/DDBJ whole genome shotgun (WGS) entry which is preliminary data.</text>
</comment>
<organism evidence="3 4">
    <name type="scientific">Pomacea canaliculata</name>
    <name type="common">Golden apple snail</name>
    <dbReference type="NCBI Taxonomy" id="400727"/>
    <lineage>
        <taxon>Eukaryota</taxon>
        <taxon>Metazoa</taxon>
        <taxon>Spiralia</taxon>
        <taxon>Lophotrochozoa</taxon>
        <taxon>Mollusca</taxon>
        <taxon>Gastropoda</taxon>
        <taxon>Caenogastropoda</taxon>
        <taxon>Architaenioglossa</taxon>
        <taxon>Ampullarioidea</taxon>
        <taxon>Ampullariidae</taxon>
        <taxon>Pomacea</taxon>
    </lineage>
</organism>
<reference evidence="3 4" key="1">
    <citation type="submission" date="2018-04" db="EMBL/GenBank/DDBJ databases">
        <title>The genome of golden apple snail Pomacea canaliculata provides insight into stress tolerance and invasive adaptation.</title>
        <authorList>
            <person name="Liu C."/>
            <person name="Liu B."/>
            <person name="Ren Y."/>
            <person name="Zhang Y."/>
            <person name="Wang H."/>
            <person name="Li S."/>
            <person name="Jiang F."/>
            <person name="Yin L."/>
            <person name="Zhang G."/>
            <person name="Qian W."/>
            <person name="Fan W."/>
        </authorList>
    </citation>
    <scope>NUCLEOTIDE SEQUENCE [LARGE SCALE GENOMIC DNA]</scope>
    <source>
        <strain evidence="3">SZHN2017</strain>
        <tissue evidence="3">Muscle</tissue>
    </source>
</reference>
<feature type="transmembrane region" description="Helical" evidence="2">
    <location>
        <begin position="94"/>
        <end position="114"/>
    </location>
</feature>
<gene>
    <name evidence="3" type="ORF">C0Q70_12603</name>
</gene>
<dbReference type="GO" id="GO:0015347">
    <property type="term" value="F:sodium-independent organic anion transmembrane transporter activity"/>
    <property type="evidence" value="ECO:0007669"/>
    <property type="project" value="TreeGrafter"/>
</dbReference>
<dbReference type="AlphaFoldDB" id="A0A2T7P208"/>
<feature type="transmembrane region" description="Helical" evidence="2">
    <location>
        <begin position="56"/>
        <end position="74"/>
    </location>
</feature>
<dbReference type="Gene3D" id="1.20.1250.20">
    <property type="entry name" value="MFS general substrate transporter like domains"/>
    <property type="match status" value="1"/>
</dbReference>
<name>A0A2T7P208_POMCA</name>
<keyword evidence="4" id="KW-1185">Reference proteome</keyword>
<dbReference type="SUPFAM" id="SSF103473">
    <property type="entry name" value="MFS general substrate transporter"/>
    <property type="match status" value="1"/>
</dbReference>
<feature type="transmembrane region" description="Helical" evidence="2">
    <location>
        <begin position="535"/>
        <end position="552"/>
    </location>
</feature>
<accession>A0A2T7P208</accession>
<sequence>MSVPQSTQSSRQSFQSFVSSSYRRASTNPDSDYVPECGIGSCKPEALRFCANVTSFTGYFSICSLLTMTLTSYVTSQVTTLERHFGFSSSETGLIMAANDVGFLIVILFVSHAATKVHIPRALGGATILFGISGILCALPMFIFGAPSPSLNGTSGSATSTASKSFYGQLCEPHPLGGNELLDDCEVTGVENGTSSDLARDISMKSNSQAALAIIVLGMLLQGVAKSPRSPFTTVYVDGNVEKEKTGFYMGIITTITIMGPALAYGLGGVFSRIYVTLQDTDLSPRHPRWIGAWWLGYVIFGSASILFSFPLFLFPRWIKERHLSDDQTSSQQPTEPKTSRKLVILNIIKEFLRSLKRLLLNPVYDCVVVASCIPMFASSGAASFGPKYMENLFSLPAWKANIATAGILLGTICLGTLVGGWLTKRLKMGPVEALKFVIGVEVTALAMSIPLIFLHCPQPLIFNSPGSVEDRDKALALGFNSFAMSVTGWMLGPLVFGKVIDLICIQWESTCAGRGSCRLYDNDQLRYQLQGTQLAAKVLSLILTVVALLVAKARKMFPVGRAESFAEMSILLPVPQNPKINTKTTRRE</sequence>
<feature type="transmembrane region" description="Helical" evidence="2">
    <location>
        <begin position="403"/>
        <end position="423"/>
    </location>
</feature>
<evidence type="ECO:0000313" key="4">
    <source>
        <dbReference type="Proteomes" id="UP000245119"/>
    </source>
</evidence>
<dbReference type="EMBL" id="PZQS01000007">
    <property type="protein sequence ID" value="PVD27444.1"/>
    <property type="molecule type" value="Genomic_DNA"/>
</dbReference>
<feature type="transmembrane region" description="Helical" evidence="2">
    <location>
        <begin position="291"/>
        <end position="315"/>
    </location>
</feature>
<dbReference type="PANTHER" id="PTHR11388">
    <property type="entry name" value="ORGANIC ANION TRANSPORTER"/>
    <property type="match status" value="1"/>
</dbReference>
<dbReference type="InterPro" id="IPR004156">
    <property type="entry name" value="OATP"/>
</dbReference>
<proteinExistence type="predicted"/>
<dbReference type="Proteomes" id="UP000245119">
    <property type="component" value="Linkage Group LG7"/>
</dbReference>
<keyword evidence="2" id="KW-0812">Transmembrane</keyword>
<dbReference type="GO" id="GO:0016323">
    <property type="term" value="C:basolateral plasma membrane"/>
    <property type="evidence" value="ECO:0007669"/>
    <property type="project" value="TreeGrafter"/>
</dbReference>
<evidence type="ECO:0000313" key="3">
    <source>
        <dbReference type="EMBL" id="PVD27444.1"/>
    </source>
</evidence>
<protein>
    <recommendedName>
        <fullName evidence="5">Solute carrier organic anion transporter family member</fullName>
    </recommendedName>
</protein>
<feature type="transmembrane region" description="Helical" evidence="2">
    <location>
        <begin position="208"/>
        <end position="225"/>
    </location>
</feature>